<evidence type="ECO:0000256" key="1">
    <source>
        <dbReference type="ARBA" id="ARBA00002190"/>
    </source>
</evidence>
<evidence type="ECO:0000313" key="9">
    <source>
        <dbReference type="Proteomes" id="UP000545507"/>
    </source>
</evidence>
<dbReference type="Gene3D" id="3.30.420.10">
    <property type="entry name" value="Ribonuclease H-like superfamily/Ribonuclease H"/>
    <property type="match status" value="1"/>
</dbReference>
<accession>A0A7Y8GU46</accession>
<dbReference type="Pfam" id="PF13936">
    <property type="entry name" value="HTH_38"/>
    <property type="match status" value="1"/>
</dbReference>
<comment type="caution">
    <text evidence="7">The sequence shown here is derived from an EMBL/GenBank/DDBJ whole genome shotgun (WGS) entry which is preliminary data.</text>
</comment>
<dbReference type="InterPro" id="IPR025246">
    <property type="entry name" value="IS30-like_HTH"/>
</dbReference>
<gene>
    <name evidence="7" type="ORF">F3K02_06415</name>
    <name evidence="8" type="ORF">F3K02_07490</name>
</gene>
<organism evidence="7 9">
    <name type="scientific">Hydrogenophaga aromaticivorans</name>
    <dbReference type="NCBI Taxonomy" id="2610898"/>
    <lineage>
        <taxon>Bacteria</taxon>
        <taxon>Pseudomonadati</taxon>
        <taxon>Pseudomonadota</taxon>
        <taxon>Betaproteobacteria</taxon>
        <taxon>Burkholderiales</taxon>
        <taxon>Comamonadaceae</taxon>
        <taxon>Hydrogenophaga</taxon>
    </lineage>
</organism>
<dbReference type="GO" id="GO:0004803">
    <property type="term" value="F:transposase activity"/>
    <property type="evidence" value="ECO:0007669"/>
    <property type="project" value="InterPro"/>
</dbReference>
<evidence type="ECO:0000256" key="5">
    <source>
        <dbReference type="ARBA" id="ARBA00023172"/>
    </source>
</evidence>
<dbReference type="PROSITE" id="PS01043">
    <property type="entry name" value="TRANSPOSASE_IS30"/>
    <property type="match status" value="1"/>
</dbReference>
<evidence type="ECO:0000256" key="2">
    <source>
        <dbReference type="ARBA" id="ARBA00006363"/>
    </source>
</evidence>
<dbReference type="InterPro" id="IPR051917">
    <property type="entry name" value="Transposase-Integrase"/>
</dbReference>
<dbReference type="PROSITE" id="PS50994">
    <property type="entry name" value="INTEGRASE"/>
    <property type="match status" value="1"/>
</dbReference>
<dbReference type="RefSeq" id="WP_177134467.1">
    <property type="nucleotide sequence ID" value="NZ_VYGV01000006.1"/>
</dbReference>
<keyword evidence="4" id="KW-0238">DNA-binding</keyword>
<keyword evidence="3" id="KW-0815">Transposition</keyword>
<feature type="domain" description="Integrase catalytic" evidence="6">
    <location>
        <begin position="178"/>
        <end position="334"/>
    </location>
</feature>
<dbReference type="InterPro" id="IPR012337">
    <property type="entry name" value="RNaseH-like_sf"/>
</dbReference>
<reference evidence="7 9" key="1">
    <citation type="submission" date="2019-09" db="EMBL/GenBank/DDBJ databases">
        <title>Hydrogenophaga aromatica sp. nov., isolated from a para-xylene-degrading enrichment culture.</title>
        <authorList>
            <person name="Tancsics A."/>
            <person name="Banerjee S."/>
        </authorList>
    </citation>
    <scope>NUCLEOTIDE SEQUENCE [LARGE SCALE GENOMIC DNA]</scope>
    <source>
        <strain evidence="7 9">D2P1</strain>
    </source>
</reference>
<dbReference type="GO" id="GO:0005829">
    <property type="term" value="C:cytosol"/>
    <property type="evidence" value="ECO:0007669"/>
    <property type="project" value="TreeGrafter"/>
</dbReference>
<proteinExistence type="inferred from homology"/>
<keyword evidence="5" id="KW-0233">DNA recombination</keyword>
<keyword evidence="9" id="KW-1185">Reference proteome</keyword>
<dbReference type="AlphaFoldDB" id="A0A7Y8GU46"/>
<dbReference type="InterPro" id="IPR001598">
    <property type="entry name" value="Transposase_IS30_CS"/>
</dbReference>
<dbReference type="PANTHER" id="PTHR10948:SF23">
    <property type="entry name" value="TRANSPOSASE INSI FOR INSERTION SEQUENCE ELEMENT IS30A-RELATED"/>
    <property type="match status" value="1"/>
</dbReference>
<dbReference type="GO" id="GO:0015074">
    <property type="term" value="P:DNA integration"/>
    <property type="evidence" value="ECO:0007669"/>
    <property type="project" value="InterPro"/>
</dbReference>
<dbReference type="Pfam" id="PF00665">
    <property type="entry name" value="rve"/>
    <property type="match status" value="1"/>
</dbReference>
<protein>
    <submittedName>
        <fullName evidence="7">IS30 family transposase</fullName>
    </submittedName>
</protein>
<sequence>MQSTPSKRYQQLQPEDRVTLASLAQQKYSVRAMAQVLGRSPSTISRELRRNAQPAGYASTTARACARRRRLQGRPQGKLHRDGILFGLMRHFLGERWSPEQIALTLACILPRGHEHRVSHETIYNCIYAQPVGELKRELIATLRHAHNKRVPRSKGQDRRGQIPDMVSIHLRPPEIEDRQFPGHWEGDLIKGAANASAVGTLVERTSRLLMLIKLPEFKPASAANVMQAFSDKLLGIAAPMRQSMTYDQGREMAMHKELSRRTEIAVYFCDPHSPWQRGSNENTNGLVRQYLPKGTDLSGYSQEQLDAIADQINNRPRKGLGVRSPLAVYRELLLNSPQHSTLVH</sequence>
<evidence type="ECO:0000313" key="8">
    <source>
        <dbReference type="EMBL" id="NWF45095.1"/>
    </source>
</evidence>
<evidence type="ECO:0000256" key="4">
    <source>
        <dbReference type="ARBA" id="ARBA00023125"/>
    </source>
</evidence>
<name>A0A7Y8GU46_9BURK</name>
<dbReference type="SUPFAM" id="SSF53098">
    <property type="entry name" value="Ribonuclease H-like"/>
    <property type="match status" value="1"/>
</dbReference>
<dbReference type="EMBL" id="VYGV01000006">
    <property type="protein sequence ID" value="NWF45095.1"/>
    <property type="molecule type" value="Genomic_DNA"/>
</dbReference>
<dbReference type="GO" id="GO:0003677">
    <property type="term" value="F:DNA binding"/>
    <property type="evidence" value="ECO:0007669"/>
    <property type="project" value="UniProtKB-KW"/>
</dbReference>
<dbReference type="InterPro" id="IPR001584">
    <property type="entry name" value="Integrase_cat-core"/>
</dbReference>
<dbReference type="GO" id="GO:0006313">
    <property type="term" value="P:DNA transposition"/>
    <property type="evidence" value="ECO:0007669"/>
    <property type="project" value="InterPro"/>
</dbReference>
<evidence type="ECO:0000259" key="6">
    <source>
        <dbReference type="PROSITE" id="PS50994"/>
    </source>
</evidence>
<evidence type="ECO:0000256" key="3">
    <source>
        <dbReference type="ARBA" id="ARBA00022578"/>
    </source>
</evidence>
<dbReference type="NCBIfam" id="NF033563">
    <property type="entry name" value="transpos_IS30"/>
    <property type="match status" value="1"/>
</dbReference>
<dbReference type="EMBL" id="VYGV01000006">
    <property type="protein sequence ID" value="NWF44885.1"/>
    <property type="molecule type" value="Genomic_DNA"/>
</dbReference>
<dbReference type="Proteomes" id="UP000545507">
    <property type="component" value="Unassembled WGS sequence"/>
</dbReference>
<comment type="similarity">
    <text evidence="2">Belongs to the transposase IS30 family.</text>
</comment>
<dbReference type="InterPro" id="IPR053392">
    <property type="entry name" value="Transposase_IS30-like"/>
</dbReference>
<dbReference type="PANTHER" id="PTHR10948">
    <property type="entry name" value="TRANSPOSASE"/>
    <property type="match status" value="1"/>
</dbReference>
<dbReference type="InterPro" id="IPR036397">
    <property type="entry name" value="RNaseH_sf"/>
</dbReference>
<evidence type="ECO:0000313" key="7">
    <source>
        <dbReference type="EMBL" id="NWF44885.1"/>
    </source>
</evidence>
<comment type="function">
    <text evidence="1">Required for the transposition of the insertion element.</text>
</comment>